<comment type="cofactor">
    <cofactor evidence="11 12">
        <name>FMNH2</name>
        <dbReference type="ChEBI" id="CHEBI:57618"/>
    </cofactor>
    <text evidence="11 12">Reduced FMN (FMNH(2)).</text>
</comment>
<evidence type="ECO:0000256" key="8">
    <source>
        <dbReference type="ARBA" id="ARBA00022857"/>
    </source>
</evidence>
<evidence type="ECO:0000256" key="10">
    <source>
        <dbReference type="ARBA" id="ARBA00023239"/>
    </source>
</evidence>
<dbReference type="PROSITE" id="PS00788">
    <property type="entry name" value="CHORISMATE_SYNTHASE_2"/>
    <property type="match status" value="1"/>
</dbReference>
<dbReference type="HAMAP" id="MF_00300">
    <property type="entry name" value="Chorismate_synth"/>
    <property type="match status" value="1"/>
</dbReference>
<dbReference type="PROSITE" id="PS00787">
    <property type="entry name" value="CHORISMATE_SYNTHASE_1"/>
    <property type="match status" value="1"/>
</dbReference>
<dbReference type="GO" id="GO:0009073">
    <property type="term" value="P:aromatic amino acid family biosynthetic process"/>
    <property type="evidence" value="ECO:0007669"/>
    <property type="project" value="UniProtKB-KW"/>
</dbReference>
<dbReference type="HOGENOM" id="CLU_034547_0_0_9"/>
<dbReference type="RefSeq" id="WP_013486496.1">
    <property type="nucleotide sequence ID" value="NC_014828.1"/>
</dbReference>
<name>E6U7N0_ETHHY</name>
<evidence type="ECO:0000313" key="13">
    <source>
        <dbReference type="EMBL" id="ADU28153.1"/>
    </source>
</evidence>
<keyword evidence="14" id="KW-1185">Reference proteome</keyword>
<feature type="binding site" evidence="11">
    <location>
        <position position="289"/>
    </location>
    <ligand>
        <name>FMN</name>
        <dbReference type="ChEBI" id="CHEBI:58210"/>
    </ligand>
</feature>
<reference evidence="13 14" key="1">
    <citation type="submission" date="2010-12" db="EMBL/GenBank/DDBJ databases">
        <title>Complete sequence of Ethanoligenens harbinense YUAN-3.</title>
        <authorList>
            <person name="Lucas S."/>
            <person name="Copeland A."/>
            <person name="Lapidus A."/>
            <person name="Cheng J.-F."/>
            <person name="Bruce D."/>
            <person name="Goodwin L."/>
            <person name="Pitluck S."/>
            <person name="Chertkov O."/>
            <person name="Misra M."/>
            <person name="Detter J.C."/>
            <person name="Han C."/>
            <person name="Tapia R."/>
            <person name="Land M."/>
            <person name="Hauser L."/>
            <person name="Jeffries C."/>
            <person name="Kyrpides N."/>
            <person name="Ivanova N."/>
            <person name="Mikhailova N."/>
            <person name="Wang A."/>
            <person name="Mouttaki H."/>
            <person name="He Z."/>
            <person name="Zhou J."/>
            <person name="Hemme C.L."/>
            <person name="Woyke T."/>
        </authorList>
    </citation>
    <scope>NUCLEOTIDE SEQUENCE [LARGE SCALE GENOMIC DNA]</scope>
    <source>
        <strain evidence="14">DSM 18485 / JCM 12961 / CGMCC 1.5033 / YUAN-3</strain>
    </source>
</reference>
<evidence type="ECO:0000256" key="9">
    <source>
        <dbReference type="ARBA" id="ARBA00023141"/>
    </source>
</evidence>
<dbReference type="KEGG" id="eha:Ethha_2660"/>
<dbReference type="GO" id="GO:0010181">
    <property type="term" value="F:FMN binding"/>
    <property type="evidence" value="ECO:0007669"/>
    <property type="project" value="TreeGrafter"/>
</dbReference>
<comment type="caution">
    <text evidence="11">Lacks conserved residue(s) required for the propagation of feature annotation.</text>
</comment>
<dbReference type="PANTHER" id="PTHR21085">
    <property type="entry name" value="CHORISMATE SYNTHASE"/>
    <property type="match status" value="1"/>
</dbReference>
<dbReference type="STRING" id="663278.Ethha_2660"/>
<comment type="similarity">
    <text evidence="2 11 12">Belongs to the chorismate synthase family.</text>
</comment>
<dbReference type="GO" id="GO:0008652">
    <property type="term" value="P:amino acid biosynthetic process"/>
    <property type="evidence" value="ECO:0007669"/>
    <property type="project" value="UniProtKB-KW"/>
</dbReference>
<comment type="subunit">
    <text evidence="11">Homotetramer.</text>
</comment>
<evidence type="ECO:0000256" key="12">
    <source>
        <dbReference type="RuleBase" id="RU000605"/>
    </source>
</evidence>
<comment type="catalytic activity">
    <reaction evidence="11 12">
        <text>5-O-(1-carboxyvinyl)-3-phosphoshikimate = chorismate + phosphate</text>
        <dbReference type="Rhea" id="RHEA:21020"/>
        <dbReference type="ChEBI" id="CHEBI:29748"/>
        <dbReference type="ChEBI" id="CHEBI:43474"/>
        <dbReference type="ChEBI" id="CHEBI:57701"/>
        <dbReference type="EC" id="4.2.3.5"/>
    </reaction>
</comment>
<dbReference type="InterPro" id="IPR020541">
    <property type="entry name" value="Chorismate_synthase_CS"/>
</dbReference>
<dbReference type="EC" id="4.2.3.5" evidence="3 11"/>
<dbReference type="EMBL" id="CP002400">
    <property type="protein sequence ID" value="ADU28153.1"/>
    <property type="molecule type" value="Genomic_DNA"/>
</dbReference>
<dbReference type="PIRSF" id="PIRSF001456">
    <property type="entry name" value="Chorismate_synth"/>
    <property type="match status" value="1"/>
</dbReference>
<keyword evidence="9 11" id="KW-0057">Aromatic amino acid biosynthesis</keyword>
<evidence type="ECO:0000256" key="7">
    <source>
        <dbReference type="ARBA" id="ARBA00022827"/>
    </source>
</evidence>
<evidence type="ECO:0000256" key="2">
    <source>
        <dbReference type="ARBA" id="ARBA00008014"/>
    </source>
</evidence>
<evidence type="ECO:0000256" key="6">
    <source>
        <dbReference type="ARBA" id="ARBA00022643"/>
    </source>
</evidence>
<evidence type="ECO:0000256" key="5">
    <source>
        <dbReference type="ARBA" id="ARBA00022630"/>
    </source>
</evidence>
<dbReference type="GO" id="GO:0004107">
    <property type="term" value="F:chorismate synthase activity"/>
    <property type="evidence" value="ECO:0007669"/>
    <property type="project" value="UniProtKB-UniRule"/>
</dbReference>
<gene>
    <name evidence="11" type="primary">aroC</name>
    <name evidence="13" type="ordered locus">Ethha_2660</name>
</gene>
<keyword evidence="5 11" id="KW-0285">Flavoprotein</keyword>
<organism evidence="13 14">
    <name type="scientific">Ethanoligenens harbinense (strain DSM 18485 / JCM 12961 / CGMCC 1.5033 / YUAN-3)</name>
    <dbReference type="NCBI Taxonomy" id="663278"/>
    <lineage>
        <taxon>Bacteria</taxon>
        <taxon>Bacillati</taxon>
        <taxon>Bacillota</taxon>
        <taxon>Clostridia</taxon>
        <taxon>Eubacteriales</taxon>
        <taxon>Oscillospiraceae</taxon>
        <taxon>Ethanoligenens</taxon>
    </lineage>
</organism>
<evidence type="ECO:0000313" key="14">
    <source>
        <dbReference type="Proteomes" id="UP000001551"/>
    </source>
</evidence>
<dbReference type="UniPathway" id="UPA00053">
    <property type="reaction ID" value="UER00090"/>
</dbReference>
<keyword evidence="7 11" id="KW-0274">FAD</keyword>
<dbReference type="InterPro" id="IPR035904">
    <property type="entry name" value="Chorismate_synth_AroC_sf"/>
</dbReference>
<sequence length="365" mass="38660">MSSTWGNQLKLSIFGESHGKGIGVVLDGLPAGQSIDQDELLVQMARRAPGRDATSTARKESDFPEILSGLYQNTTTGTPLSAIIHNSDTHSKDYADLNSHPRPGHADYTGNVRYSGHNDYRGGGHFSGRLTAPLTFAGAVCRQILARRGVSIGAHLLAAGNATDTPFDPMGMPDHVLSALAASPFPTLTRDAEQAMRQQIENARLDGDSVGGIVECMATGLPIGIGSPMFGGVENRMASLLFGIPAVKGLEFGEGFGAAALRGSTNNDAYVYEGVRVRTATNHHGGILGGITSGMPLVFRVAFKPTPSIFKEQRTVDLEAHAEVPLTIHGRHDPCVAVRAVPVVESAAAVALLDLFLEAYGYEFR</sequence>
<keyword evidence="8 11" id="KW-0521">NADP</keyword>
<dbReference type="PROSITE" id="PS00789">
    <property type="entry name" value="CHORISMATE_SYNTHASE_3"/>
    <property type="match status" value="1"/>
</dbReference>
<feature type="binding site" evidence="11">
    <location>
        <begin position="304"/>
        <end position="308"/>
    </location>
    <ligand>
        <name>FMN</name>
        <dbReference type="ChEBI" id="CHEBI:58210"/>
    </ligand>
</feature>
<dbReference type="GO" id="GO:0009423">
    <property type="term" value="P:chorismate biosynthetic process"/>
    <property type="evidence" value="ECO:0007669"/>
    <property type="project" value="UniProtKB-UniRule"/>
</dbReference>
<dbReference type="InterPro" id="IPR000453">
    <property type="entry name" value="Chorismate_synth"/>
</dbReference>
<dbReference type="Proteomes" id="UP000001551">
    <property type="component" value="Chromosome"/>
</dbReference>
<dbReference type="NCBIfam" id="NF003793">
    <property type="entry name" value="PRK05382.1"/>
    <property type="match status" value="1"/>
</dbReference>
<keyword evidence="10 11" id="KW-0456">Lyase</keyword>
<accession>E6U7N0</accession>
<keyword evidence="4 11" id="KW-0028">Amino-acid biosynthesis</keyword>
<dbReference type="CDD" id="cd07304">
    <property type="entry name" value="Chorismate_synthase"/>
    <property type="match status" value="1"/>
</dbReference>
<evidence type="ECO:0000256" key="4">
    <source>
        <dbReference type="ARBA" id="ARBA00022605"/>
    </source>
</evidence>
<feature type="binding site" evidence="11">
    <location>
        <begin position="125"/>
        <end position="127"/>
    </location>
    <ligand>
        <name>FMN</name>
        <dbReference type="ChEBI" id="CHEBI:58210"/>
    </ligand>
</feature>
<dbReference type="SUPFAM" id="SSF103263">
    <property type="entry name" value="Chorismate synthase, AroC"/>
    <property type="match status" value="1"/>
</dbReference>
<dbReference type="AlphaFoldDB" id="E6U7N0"/>
<dbReference type="eggNOG" id="COG0082">
    <property type="taxonomic scope" value="Bacteria"/>
</dbReference>
<protein>
    <recommendedName>
        <fullName evidence="3 11">Chorismate synthase</fullName>
        <shortName evidence="11">CS</shortName>
        <ecNumber evidence="3 11">4.2.3.5</ecNumber>
    </recommendedName>
    <alternativeName>
        <fullName evidence="11">5-enolpyruvylshikimate-3-phosphate phospholyase</fullName>
    </alternativeName>
</protein>
<feature type="binding site" evidence="11">
    <location>
        <position position="331"/>
    </location>
    <ligand>
        <name>FMN</name>
        <dbReference type="ChEBI" id="CHEBI:58210"/>
    </ligand>
</feature>
<comment type="function">
    <text evidence="11">Catalyzes the anti-1,4-elimination of the C-3 phosphate and the C-6 proR hydrogen from 5-enolpyruvylshikimate-3-phosphate (EPSP) to yield chorismate, which is the branch point compound that serves as the starting substrate for the three terminal pathways of aromatic amino acid biosynthesis. This reaction introduces a second double bond into the aromatic ring system.</text>
</comment>
<dbReference type="Pfam" id="PF01264">
    <property type="entry name" value="Chorismate_synt"/>
    <property type="match status" value="1"/>
</dbReference>
<evidence type="ECO:0000256" key="11">
    <source>
        <dbReference type="HAMAP-Rule" id="MF_00300"/>
    </source>
</evidence>
<keyword evidence="6 11" id="KW-0288">FMN</keyword>
<proteinExistence type="inferred from homology"/>
<dbReference type="PANTHER" id="PTHR21085:SF0">
    <property type="entry name" value="CHORISMATE SYNTHASE"/>
    <property type="match status" value="1"/>
</dbReference>
<evidence type="ECO:0000256" key="3">
    <source>
        <dbReference type="ARBA" id="ARBA00013036"/>
    </source>
</evidence>
<dbReference type="GO" id="GO:0005829">
    <property type="term" value="C:cytosol"/>
    <property type="evidence" value="ECO:0007669"/>
    <property type="project" value="TreeGrafter"/>
</dbReference>
<feature type="binding site" evidence="11">
    <location>
        <position position="47"/>
    </location>
    <ligand>
        <name>NADP(+)</name>
        <dbReference type="ChEBI" id="CHEBI:58349"/>
    </ligand>
</feature>
<evidence type="ECO:0000256" key="1">
    <source>
        <dbReference type="ARBA" id="ARBA00005044"/>
    </source>
</evidence>
<dbReference type="Gene3D" id="3.60.150.10">
    <property type="entry name" value="Chorismate synthase AroC"/>
    <property type="match status" value="1"/>
</dbReference>
<dbReference type="NCBIfam" id="TIGR00033">
    <property type="entry name" value="aroC"/>
    <property type="match status" value="1"/>
</dbReference>
<comment type="pathway">
    <text evidence="1 11 12">Metabolic intermediate biosynthesis; chorismate biosynthesis; chorismate from D-erythrose 4-phosphate and phosphoenolpyruvate: step 7/7.</text>
</comment>